<feature type="transmembrane region" description="Helical" evidence="7">
    <location>
        <begin position="91"/>
        <end position="110"/>
    </location>
</feature>
<feature type="compositionally biased region" description="Basic and acidic residues" evidence="6">
    <location>
        <begin position="477"/>
        <end position="488"/>
    </location>
</feature>
<keyword evidence="3 7" id="KW-0812">Transmembrane</keyword>
<dbReference type="Gene3D" id="1.20.1250.20">
    <property type="entry name" value="MFS general substrate transporter like domains"/>
    <property type="match status" value="1"/>
</dbReference>
<dbReference type="SUPFAM" id="SSF103473">
    <property type="entry name" value="MFS general substrate transporter"/>
    <property type="match status" value="1"/>
</dbReference>
<feature type="transmembrane region" description="Helical" evidence="7">
    <location>
        <begin position="372"/>
        <end position="388"/>
    </location>
</feature>
<dbReference type="InterPro" id="IPR005828">
    <property type="entry name" value="MFS_sugar_transport-like"/>
</dbReference>
<feature type="region of interest" description="Disordered" evidence="6">
    <location>
        <begin position="430"/>
        <end position="488"/>
    </location>
</feature>
<dbReference type="InterPro" id="IPR005829">
    <property type="entry name" value="Sugar_transporter_CS"/>
</dbReference>
<feature type="transmembrane region" description="Helical" evidence="7">
    <location>
        <begin position="64"/>
        <end position="84"/>
    </location>
</feature>
<evidence type="ECO:0000256" key="7">
    <source>
        <dbReference type="SAM" id="Phobius"/>
    </source>
</evidence>
<sequence>MEDGVSTYTVDEALVSMGFGKFQAFVLAYSGMAKISEAMEMMLLSFVGQSVHAEWGLSAQEESFITSVVFLGMLVGAYCWGLVSDNYGRRVGFNFTALVTGGAGLLSAFAPNYSSLIVLRFFVGVGLGGGPVLSSWFLEFVPAPNRGTWMVIFSAFWTIGTILEASLAWAVMPAFGWRWLLALSSLPSFALLLFYPLTLESPRYLCMKGRIADAVHVMETMARVNRVALPSGRLSAGHRVELHEMADSAESAQLVSARKSNPVDHASKPGIGGLNAILRLLSPNLIRSTLLLWTVFLGLAFLYYGLVLLTSELSHGNRICGSEGAVTAETTHSTDVNLYRNVFITSFGEVPGLILSAAIVDKFGRKLSMSSMLYVSCLCIAPLMFAQTESLTTIFLFGARICISASFIVLHIYAPDIPDSREGDGRGVREFHRPLRGDPVPARGRRAGARMPPDRGHRGVHHGDARVGRGRVLLPPGDERAEAERPHRGVERGHLTMTLPQLPSICAFLHYHNSCSQLNMCTQICSLTPAI</sequence>
<dbReference type="PANTHER" id="PTHR23511:SF5">
    <property type="entry name" value="MAJOR FACILITATOR-TYPE TRANSPORTER HXNZ-RELATED"/>
    <property type="match status" value="1"/>
</dbReference>
<evidence type="ECO:0000256" key="4">
    <source>
        <dbReference type="ARBA" id="ARBA00022989"/>
    </source>
</evidence>
<dbReference type="OMA" id="FHWTLII"/>
<keyword evidence="2" id="KW-0813">Transport</keyword>
<feature type="transmembrane region" description="Helical" evidence="7">
    <location>
        <begin position="150"/>
        <end position="171"/>
    </location>
</feature>
<dbReference type="PROSITE" id="PS00216">
    <property type="entry name" value="SUGAR_TRANSPORT_1"/>
    <property type="match status" value="1"/>
</dbReference>
<evidence type="ECO:0000313" key="9">
    <source>
        <dbReference type="EMBL" id="VAI35971.1"/>
    </source>
</evidence>
<feature type="transmembrane region" description="Helical" evidence="7">
    <location>
        <begin position="394"/>
        <end position="414"/>
    </location>
</feature>
<organism evidence="9 10">
    <name type="scientific">Triticum turgidum subsp. durum</name>
    <name type="common">Durum wheat</name>
    <name type="synonym">Triticum durum</name>
    <dbReference type="NCBI Taxonomy" id="4567"/>
    <lineage>
        <taxon>Eukaryota</taxon>
        <taxon>Viridiplantae</taxon>
        <taxon>Streptophyta</taxon>
        <taxon>Embryophyta</taxon>
        <taxon>Tracheophyta</taxon>
        <taxon>Spermatophyta</taxon>
        <taxon>Magnoliopsida</taxon>
        <taxon>Liliopsida</taxon>
        <taxon>Poales</taxon>
        <taxon>Poaceae</taxon>
        <taxon>BOP clade</taxon>
        <taxon>Pooideae</taxon>
        <taxon>Triticodae</taxon>
        <taxon>Triticeae</taxon>
        <taxon>Triticinae</taxon>
        <taxon>Triticum</taxon>
    </lineage>
</organism>
<evidence type="ECO:0000256" key="6">
    <source>
        <dbReference type="SAM" id="MobiDB-lite"/>
    </source>
</evidence>
<gene>
    <name evidence="9" type="ORF">TRITD_5Bv1G188010</name>
</gene>
<dbReference type="AlphaFoldDB" id="A0A9R0XGA2"/>
<dbReference type="GO" id="GO:0016020">
    <property type="term" value="C:membrane"/>
    <property type="evidence" value="ECO:0007669"/>
    <property type="project" value="UniProtKB-SubCell"/>
</dbReference>
<name>A0A9R0XGA2_TRITD</name>
<dbReference type="InterPro" id="IPR020846">
    <property type="entry name" value="MFS_dom"/>
</dbReference>
<feature type="transmembrane region" description="Helical" evidence="7">
    <location>
        <begin position="116"/>
        <end position="138"/>
    </location>
</feature>
<keyword evidence="4 7" id="KW-1133">Transmembrane helix</keyword>
<reference evidence="9 10" key="1">
    <citation type="submission" date="2017-09" db="EMBL/GenBank/DDBJ databases">
        <authorList>
            <consortium name="International Durum Wheat Genome Sequencing Consortium (IDWGSC)"/>
            <person name="Milanesi L."/>
        </authorList>
    </citation>
    <scope>NUCLEOTIDE SEQUENCE [LARGE SCALE GENOMIC DNA]</scope>
    <source>
        <strain evidence="10">cv. Svevo</strain>
    </source>
</reference>
<keyword evidence="10" id="KW-1185">Reference proteome</keyword>
<dbReference type="EMBL" id="LT934120">
    <property type="protein sequence ID" value="VAI35971.1"/>
    <property type="molecule type" value="Genomic_DNA"/>
</dbReference>
<feature type="transmembrane region" description="Helical" evidence="7">
    <location>
        <begin position="177"/>
        <end position="198"/>
    </location>
</feature>
<dbReference type="Proteomes" id="UP000324705">
    <property type="component" value="Chromosome 5B"/>
</dbReference>
<evidence type="ECO:0000256" key="3">
    <source>
        <dbReference type="ARBA" id="ARBA00022692"/>
    </source>
</evidence>
<dbReference type="InterPro" id="IPR036259">
    <property type="entry name" value="MFS_trans_sf"/>
</dbReference>
<accession>A0A9R0XGA2</accession>
<keyword evidence="5 7" id="KW-0472">Membrane</keyword>
<feature type="compositionally biased region" description="Basic and acidic residues" evidence="6">
    <location>
        <begin position="452"/>
        <end position="467"/>
    </location>
</feature>
<dbReference type="GO" id="GO:0022857">
    <property type="term" value="F:transmembrane transporter activity"/>
    <property type="evidence" value="ECO:0007669"/>
    <property type="project" value="InterPro"/>
</dbReference>
<dbReference type="PANTHER" id="PTHR23511">
    <property type="entry name" value="SYNAPTIC VESICLE GLYCOPROTEIN 2"/>
    <property type="match status" value="1"/>
</dbReference>
<feature type="transmembrane region" description="Helical" evidence="7">
    <location>
        <begin position="290"/>
        <end position="309"/>
    </location>
</feature>
<evidence type="ECO:0000313" key="10">
    <source>
        <dbReference type="Proteomes" id="UP000324705"/>
    </source>
</evidence>
<proteinExistence type="predicted"/>
<dbReference type="PROSITE" id="PS50850">
    <property type="entry name" value="MFS"/>
    <property type="match status" value="1"/>
</dbReference>
<dbReference type="Pfam" id="PF00083">
    <property type="entry name" value="Sugar_tr"/>
    <property type="match status" value="1"/>
</dbReference>
<protein>
    <recommendedName>
        <fullName evidence="8">Major facilitator superfamily (MFS) profile domain-containing protein</fullName>
    </recommendedName>
</protein>
<feature type="domain" description="Major facilitator superfamily (MFS) profile" evidence="8">
    <location>
        <begin position="26"/>
        <end position="531"/>
    </location>
</feature>
<feature type="transmembrane region" description="Helical" evidence="7">
    <location>
        <begin position="342"/>
        <end position="360"/>
    </location>
</feature>
<evidence type="ECO:0000259" key="8">
    <source>
        <dbReference type="PROSITE" id="PS50850"/>
    </source>
</evidence>
<dbReference type="Gramene" id="TRITD5Bv1G188010.4">
    <property type="protein sequence ID" value="TRITD5Bv1G188010.4"/>
    <property type="gene ID" value="TRITD5Bv1G188010"/>
</dbReference>
<evidence type="ECO:0000256" key="1">
    <source>
        <dbReference type="ARBA" id="ARBA00004141"/>
    </source>
</evidence>
<evidence type="ECO:0000256" key="5">
    <source>
        <dbReference type="ARBA" id="ARBA00023136"/>
    </source>
</evidence>
<evidence type="ECO:0000256" key="2">
    <source>
        <dbReference type="ARBA" id="ARBA00022448"/>
    </source>
</evidence>
<comment type="subcellular location">
    <subcellularLocation>
        <location evidence="1">Membrane</location>
        <topology evidence="1">Multi-pass membrane protein</topology>
    </subcellularLocation>
</comment>
<dbReference type="FunFam" id="1.20.1250.20:FF:000232">
    <property type="entry name" value="Organic cation/carnitine transporter 7"/>
    <property type="match status" value="1"/>
</dbReference>